<evidence type="ECO:0000313" key="2">
    <source>
        <dbReference type="EMBL" id="CAE0637273.1"/>
    </source>
</evidence>
<organism evidence="2">
    <name type="scientific">Heterosigma akashiwo</name>
    <name type="common">Chromophytic alga</name>
    <name type="synonym">Heterosigma carterae</name>
    <dbReference type="NCBI Taxonomy" id="2829"/>
    <lineage>
        <taxon>Eukaryota</taxon>
        <taxon>Sar</taxon>
        <taxon>Stramenopiles</taxon>
        <taxon>Ochrophyta</taxon>
        <taxon>Raphidophyceae</taxon>
        <taxon>Chattonellales</taxon>
        <taxon>Chattonellaceae</taxon>
        <taxon>Heterosigma</taxon>
    </lineage>
</organism>
<evidence type="ECO:0000256" key="1">
    <source>
        <dbReference type="SAM" id="Coils"/>
    </source>
</evidence>
<dbReference type="EMBL" id="HBIU01034874">
    <property type="protein sequence ID" value="CAE0637273.1"/>
    <property type="molecule type" value="Transcribed_RNA"/>
</dbReference>
<dbReference type="Pfam" id="PF05542">
    <property type="entry name" value="DUF760"/>
    <property type="match status" value="2"/>
</dbReference>
<accession>A0A7S3Y058</accession>
<protein>
    <submittedName>
        <fullName evidence="2">Uncharacterized protein</fullName>
    </submittedName>
</protein>
<dbReference type="InterPro" id="IPR008479">
    <property type="entry name" value="DUF760"/>
</dbReference>
<gene>
    <name evidence="2" type="ORF">HAKA00212_LOCUS16048</name>
</gene>
<dbReference type="PANTHER" id="PTHR33598:SF4">
    <property type="entry name" value="OS02G0833400 PROTEIN"/>
    <property type="match status" value="1"/>
</dbReference>
<proteinExistence type="predicted"/>
<sequence>MDGEVPAELNYYVDVVRRLSPGETIARFMQTAPQNVQAAVRNTIVGLLGSLHQRGFETQAVTTGQNLANLMFQLQLTGYMFRNAQYRVSLQKSLEGRILPTPGGAALKGDAAAPEDAYSDEEAPYVPPPKVSGTIRLTLESGQELEVDAEAYLGELRAEVAGLQSKLSRLEGRREEALEADLLLYIKALPPPELKRLTETVSPEVLEAMRIMVNSILASMGLGGAALSGALTQQPSSAMAQLCMWQLVAGYNLRELEQREEMRKLFEKS</sequence>
<reference evidence="2" key="1">
    <citation type="submission" date="2021-01" db="EMBL/GenBank/DDBJ databases">
        <authorList>
            <person name="Corre E."/>
            <person name="Pelletier E."/>
            <person name="Niang G."/>
            <person name="Scheremetjew M."/>
            <person name="Finn R."/>
            <person name="Kale V."/>
            <person name="Holt S."/>
            <person name="Cochrane G."/>
            <person name="Meng A."/>
            <person name="Brown T."/>
            <person name="Cohen L."/>
        </authorList>
    </citation>
    <scope>NUCLEOTIDE SEQUENCE</scope>
    <source>
        <strain evidence="2">CCMP3107</strain>
    </source>
</reference>
<dbReference type="AlphaFoldDB" id="A0A7S3Y058"/>
<name>A0A7S3Y058_HETAK</name>
<keyword evidence="1" id="KW-0175">Coiled coil</keyword>
<dbReference type="PANTHER" id="PTHR33598">
    <property type="entry name" value="OS02G0833400 PROTEIN"/>
    <property type="match status" value="1"/>
</dbReference>
<feature type="coiled-coil region" evidence="1">
    <location>
        <begin position="153"/>
        <end position="180"/>
    </location>
</feature>